<reference evidence="6" key="1">
    <citation type="submission" date="2016-10" db="EMBL/GenBank/DDBJ databases">
        <authorList>
            <person name="Varghese N."/>
            <person name="Submissions S."/>
        </authorList>
    </citation>
    <scope>NUCLEOTIDE SEQUENCE [LARGE SCALE GENOMIC DNA]</scope>
    <source>
        <strain evidence="6">DSM 22619</strain>
    </source>
</reference>
<evidence type="ECO:0000256" key="1">
    <source>
        <dbReference type="SAM" id="MobiDB-lite"/>
    </source>
</evidence>
<evidence type="ECO:0000313" key="6">
    <source>
        <dbReference type="Proteomes" id="UP000198528"/>
    </source>
</evidence>
<evidence type="ECO:0000259" key="4">
    <source>
        <dbReference type="Pfam" id="PF17802"/>
    </source>
</evidence>
<feature type="region of interest" description="Disordered" evidence="1">
    <location>
        <begin position="399"/>
        <end position="418"/>
    </location>
</feature>
<dbReference type="AlphaFoldDB" id="A0A1G6LCW8"/>
<sequence>MSGNARQARFAGLGRTLGRVALVGGVAASMALGQLAPVAALAEGEAQDATKGSITINSNNYRKDELSYRGYQVFKAAVGKDGSVSAVQWANDDVKAAVEGVIKAEDASYKGATAQDAAVWIRAHVQKNSYWLKATDPVGKIAKAISGKTSTVTAKPGVAASVDQGYWLFVTDPASTNGKVYLGGTSPLFVLVGADPVSVTEKTDLPHVGKTVTDDAGRRSIAADSQMGQELSYKLEGSLPMNFDSYDKYYYQFEDTLSKGLTLGSDVKVQVEGTDENGDPVTRDVTGMFKVERVSNADESTTLRLTCDDVKAIDGLSASSTIRVTYKAKINEKAVMGGKGNRNDAKITYSNNPNSDSKGTSHGGGTTNYTFRLDICKVDAATKRPLAGAKFTIRATKPDDEESKNKYVQEDGSLGNSPFEFTTDEKGMIDAPRIDAGTYTIHETEAPKTDDGTYDKVPDFDVEIMPSYVLPNSLGSDDGGAYRLTVRTQGGDDYVTGGIDVNGDGVIDDKDSKEKIADAATGTARVTVGDRLQTSLPVTGRGGIAMAVGTGLVIVTASVIALNRRRGDGQVD</sequence>
<feature type="transmembrane region" description="Helical" evidence="2">
    <location>
        <begin position="542"/>
        <end position="562"/>
    </location>
</feature>
<accession>A0A1G6LCW8</accession>
<dbReference type="Gene3D" id="2.60.40.10">
    <property type="entry name" value="Immunoglobulins"/>
    <property type="match status" value="1"/>
</dbReference>
<gene>
    <name evidence="5" type="ORF">SAMN04487824_11337</name>
</gene>
<proteinExistence type="predicted"/>
<dbReference type="InterPro" id="IPR041033">
    <property type="entry name" value="SpaA_PFL_dom_1"/>
</dbReference>
<keyword evidence="2" id="KW-0812">Transmembrane</keyword>
<dbReference type="Proteomes" id="UP000198528">
    <property type="component" value="Unassembled WGS sequence"/>
</dbReference>
<evidence type="ECO:0000256" key="2">
    <source>
        <dbReference type="SAM" id="Phobius"/>
    </source>
</evidence>
<feature type="domain" description="Gram-positive pilin backbone subunit 2 Cna-B-like" evidence="3">
    <location>
        <begin position="228"/>
        <end position="353"/>
    </location>
</feature>
<evidence type="ECO:0000259" key="3">
    <source>
        <dbReference type="Pfam" id="PF16569"/>
    </source>
</evidence>
<evidence type="ECO:0000313" key="5">
    <source>
        <dbReference type="EMBL" id="SDC41023.1"/>
    </source>
</evidence>
<dbReference type="Pfam" id="PF16569">
    <property type="entry name" value="GramPos_pilinBB"/>
    <property type="match status" value="1"/>
</dbReference>
<protein>
    <submittedName>
        <fullName evidence="5">Fimbrial isopeptide formation D2 domain-containing protein</fullName>
    </submittedName>
</protein>
<keyword evidence="2" id="KW-0472">Membrane</keyword>
<organism evidence="5 6">
    <name type="scientific">Parafannyhessea umbonata</name>
    <dbReference type="NCBI Taxonomy" id="604330"/>
    <lineage>
        <taxon>Bacteria</taxon>
        <taxon>Bacillati</taxon>
        <taxon>Actinomycetota</taxon>
        <taxon>Coriobacteriia</taxon>
        <taxon>Coriobacteriales</taxon>
        <taxon>Atopobiaceae</taxon>
        <taxon>Parafannyhessea</taxon>
    </lineage>
</organism>
<dbReference type="Pfam" id="PF17802">
    <property type="entry name" value="SpaA"/>
    <property type="match status" value="1"/>
</dbReference>
<dbReference type="RefSeq" id="WP_090846743.1">
    <property type="nucleotide sequence ID" value="NZ_FMZL01000013.1"/>
</dbReference>
<feature type="compositionally biased region" description="Polar residues" evidence="1">
    <location>
        <begin position="348"/>
        <end position="360"/>
    </location>
</feature>
<dbReference type="NCBIfam" id="TIGR04226">
    <property type="entry name" value="RrgB_K2N_iso_D2"/>
    <property type="match status" value="1"/>
</dbReference>
<dbReference type="STRING" id="604330.SAMN04489857_1269"/>
<dbReference type="InterPro" id="IPR032334">
    <property type="entry name" value="GramPos_pilinBB"/>
</dbReference>
<dbReference type="Gene3D" id="2.60.40.740">
    <property type="match status" value="1"/>
</dbReference>
<dbReference type="InterPro" id="IPR013783">
    <property type="entry name" value="Ig-like_fold"/>
</dbReference>
<dbReference type="InterPro" id="IPR026466">
    <property type="entry name" value="Fim_isopep_form_D2_dom"/>
</dbReference>
<name>A0A1G6LCW8_9ACTN</name>
<dbReference type="GO" id="GO:0005975">
    <property type="term" value="P:carbohydrate metabolic process"/>
    <property type="evidence" value="ECO:0007669"/>
    <property type="project" value="UniProtKB-ARBA"/>
</dbReference>
<keyword evidence="6" id="KW-1185">Reference proteome</keyword>
<feature type="region of interest" description="Disordered" evidence="1">
    <location>
        <begin position="340"/>
        <end position="364"/>
    </location>
</feature>
<keyword evidence="2" id="KW-1133">Transmembrane helix</keyword>
<feature type="domain" description="SpaA-like prealbumin fold" evidence="4">
    <location>
        <begin position="373"/>
        <end position="448"/>
    </location>
</feature>
<dbReference type="EMBL" id="FMZL01000013">
    <property type="protein sequence ID" value="SDC41023.1"/>
    <property type="molecule type" value="Genomic_DNA"/>
</dbReference>